<dbReference type="GO" id="GO:0051536">
    <property type="term" value="F:iron-sulfur cluster binding"/>
    <property type="evidence" value="ECO:0007669"/>
    <property type="project" value="UniProtKB-KW"/>
</dbReference>
<keyword evidence="2" id="KW-0479">Metal-binding</keyword>
<gene>
    <name evidence="7" type="ORF">H9785_03825</name>
</gene>
<organism evidence="7 8">
    <name type="scientific">Candidatus Bacteroides intestinavium</name>
    <dbReference type="NCBI Taxonomy" id="2838469"/>
    <lineage>
        <taxon>Bacteria</taxon>
        <taxon>Pseudomonadati</taxon>
        <taxon>Bacteroidota</taxon>
        <taxon>Bacteroidia</taxon>
        <taxon>Bacteroidales</taxon>
        <taxon>Bacteroidaceae</taxon>
        <taxon>Bacteroides</taxon>
    </lineage>
</organism>
<dbReference type="Proteomes" id="UP000823860">
    <property type="component" value="Unassembled WGS sequence"/>
</dbReference>
<dbReference type="GO" id="GO:0046872">
    <property type="term" value="F:metal ion binding"/>
    <property type="evidence" value="ECO:0007669"/>
    <property type="project" value="UniProtKB-KW"/>
</dbReference>
<evidence type="ECO:0000256" key="3">
    <source>
        <dbReference type="ARBA" id="ARBA00023004"/>
    </source>
</evidence>
<dbReference type="InterPro" id="IPR008275">
    <property type="entry name" value="CoA_E_activase_dom"/>
</dbReference>
<dbReference type="CDD" id="cd24035">
    <property type="entry name" value="ASKHA_NBD_O66634-like_rpt2"/>
    <property type="match status" value="1"/>
</dbReference>
<dbReference type="Pfam" id="PF09989">
    <property type="entry name" value="DUF2229"/>
    <property type="match status" value="1"/>
</dbReference>
<comment type="caution">
    <text evidence="7">The sequence shown here is derived from an EMBL/GenBank/DDBJ whole genome shotgun (WGS) entry which is preliminary data.</text>
</comment>
<feature type="domain" description="ATPase BadF/BadG/BcrA/BcrD type" evidence="5">
    <location>
        <begin position="330"/>
        <end position="587"/>
    </location>
</feature>
<dbReference type="SUPFAM" id="SSF53067">
    <property type="entry name" value="Actin-like ATPase domain"/>
    <property type="match status" value="2"/>
</dbReference>
<dbReference type="InterPro" id="IPR018709">
    <property type="entry name" value="CoA_activase_DUF2229"/>
</dbReference>
<feature type="domain" description="DUF2229" evidence="6">
    <location>
        <begin position="678"/>
        <end position="890"/>
    </location>
</feature>
<evidence type="ECO:0000259" key="5">
    <source>
        <dbReference type="Pfam" id="PF01869"/>
    </source>
</evidence>
<dbReference type="PANTHER" id="PTHR32329">
    <property type="entry name" value="BIFUNCTIONAL PROTEIN [INCLUDES 2-HYDROXYACYL-COA DEHYDRATASE (N-TER) AND ITS ACTIVATOR DOMAIN (C_TERM)-RELATED"/>
    <property type="match status" value="1"/>
</dbReference>
<name>A0A9D2HS30_9BACE</name>
<dbReference type="NCBIfam" id="TIGR00241">
    <property type="entry name" value="CoA_E_activ"/>
    <property type="match status" value="1"/>
</dbReference>
<evidence type="ECO:0000256" key="4">
    <source>
        <dbReference type="ARBA" id="ARBA00023014"/>
    </source>
</evidence>
<proteinExistence type="predicted"/>
<dbReference type="InterPro" id="IPR051805">
    <property type="entry name" value="Dehydratase_Activator_Redct"/>
</dbReference>
<feature type="domain" description="ATPase BadF/BadG/BcrA/BcrD type" evidence="5">
    <location>
        <begin position="9"/>
        <end position="239"/>
    </location>
</feature>
<evidence type="ECO:0000259" key="6">
    <source>
        <dbReference type="Pfam" id="PF09989"/>
    </source>
</evidence>
<dbReference type="InterPro" id="IPR002731">
    <property type="entry name" value="ATPase_BadF"/>
</dbReference>
<dbReference type="EMBL" id="DWZE01000049">
    <property type="protein sequence ID" value="HJA83083.1"/>
    <property type="molecule type" value="Genomic_DNA"/>
</dbReference>
<keyword evidence="4" id="KW-0411">Iron-sulfur</keyword>
<protein>
    <submittedName>
        <fullName evidence="7">2-hydroxyacyl-CoA dehydratase</fullName>
    </submittedName>
</protein>
<reference evidence="7" key="2">
    <citation type="submission" date="2021-04" db="EMBL/GenBank/DDBJ databases">
        <authorList>
            <person name="Gilroy R."/>
        </authorList>
    </citation>
    <scope>NUCLEOTIDE SEQUENCE</scope>
    <source>
        <strain evidence="7">ChiHecec1B25-7008</strain>
    </source>
</reference>
<dbReference type="PANTHER" id="PTHR32329:SF4">
    <property type="entry name" value="ACTIVATOR OF 2-HYDROXYACYL-COA DEHYDRATASE"/>
    <property type="match status" value="1"/>
</dbReference>
<evidence type="ECO:0000256" key="1">
    <source>
        <dbReference type="ARBA" id="ARBA00001966"/>
    </source>
</evidence>
<dbReference type="Gene3D" id="3.30.420.40">
    <property type="match status" value="4"/>
</dbReference>
<comment type="cofactor">
    <cofactor evidence="1">
        <name>[4Fe-4S] cluster</name>
        <dbReference type="ChEBI" id="CHEBI:49883"/>
    </cofactor>
</comment>
<dbReference type="CDD" id="cd24034">
    <property type="entry name" value="ASKHA_NBD_O66634-like_rpt1"/>
    <property type="match status" value="1"/>
</dbReference>
<sequence length="1407" mass="155661">MEEKKRIRLGIDIGSTTAKVMAIHESDEILYAKYVRHNARVKEALLACLTELEQLVDDPVVSVRMTGSVGMGVAEKYAIPFVQEVVAATRAIRQAYPGVQSLIDIGGEDAKVVFFRNGEAKDLRMNGNCAGGTGAFIDQMAVILGVEVGELDQLAARSTKIYPIASRCGVFCKTDIQNLVAKNVSREDIAASIFHAVAVQTVVTLAHGCDIKTPVLFCGGPLTFMPTLRKAFKDYLSLKDEDIVLPANGTQLPALGTALYEVPAGQEKEMRLSELLALLRTDPVSGGKGEARGLPPVFKDEMEYRVWQMRMAEHSVAKASLRKGQQDVFLGIDSGSTTTKIVVTDDRARIVYSYYANNNGNPIGAVEQGLRKLKEECEACGAGLNIRGGCSTGYGEDLVKAAFGFRWGIVETIAHYLSARHLNKEVSFIFDIGGQDMKAVFVSDGVINRIEINEACSSGCGSFIETFAKNLGYTPAEFARLACQAKHPCDLGTRCTVFMNSKVKQVLREGVTVEDIAAGLSYSVVRNCLYKVLKLKDVSALGKHVFVQGGTMRNDAVVRAIELLTGAEVTRCDLPELMGAYGCALYAARHAEEGTPVTLDELTGKASFSTRELHCRGCQNQCRVTAYTFGNGRRYYSGNRCERVFTNGESAQQGINAYKLKEKLLFDRQSSVAAGALTIGIPRCLNMFEDYPFWHALFTGCGLRVCLSDASDYEAYERDARMVMSDNICFPAKLVHSHIRNLQEKKVDRIFMPFVVFEKQRDGYNSYNCPIVTGYSEVVKGVQESSIPIESPAITFKDKKLLLEQCKEYLGSLGIPLSVVTKSFEEALRAQDAYEEEARCLNERILAKARETGSLAILLAGRPYHTDPLIQHGVGDMLAGMGIYVLTDDIVRGQKMAGDETHFVEQWAYPTRILDAARWCAGQDNKVQLVEMTSFGCGPDAFLVDEVRSLLMRHGKSLTLLKLDDINNIGSMKLRARSLLESLKLLPGDRNEENTEAFSTTPVFDKAARGRKILIPFFTPFLSPLLPAIMKVAGYEVENLPLSDARSAEWGLKYANNEVCYPATLIVGDIVKAFKSGRYELSKTAVAITQTGGQCRASNYLPLIKKALVDAGYGEVPVISVTFGDMMGNYQPGFKMNWLKLMPVAVRSILYTDCMAKFYYASVVREKEKGQARVLLEHYQEEARKLILEGHTSRMFDLLAEAAGAFGEISREADYPKVGVVGEIFLKFNPFAQQHVMDWLTGQGIEVIPPLMTGFFLQSFVNKEAWSKSHVERSRIPASVVRGAYRLIWKEVEHVNRVCTRYPYFTPFEDIFEQARRASQVITLNAQFGEGWLLPGEIVSYAMEGVKNVVSLQPFGCIANHIVAKGMEKRITRLFPDMNLLSLDFDSGVSEVNVTNRLLLFTNNLKK</sequence>
<accession>A0A9D2HS30</accession>
<dbReference type="Pfam" id="PF01869">
    <property type="entry name" value="BcrAD_BadFG"/>
    <property type="match status" value="2"/>
</dbReference>
<dbReference type="InterPro" id="IPR043129">
    <property type="entry name" value="ATPase_NBD"/>
</dbReference>
<evidence type="ECO:0000313" key="8">
    <source>
        <dbReference type="Proteomes" id="UP000823860"/>
    </source>
</evidence>
<keyword evidence="3" id="KW-0408">Iron</keyword>
<evidence type="ECO:0000313" key="7">
    <source>
        <dbReference type="EMBL" id="HJA83083.1"/>
    </source>
</evidence>
<reference evidence="7" key="1">
    <citation type="journal article" date="2021" name="PeerJ">
        <title>Extensive microbial diversity within the chicken gut microbiome revealed by metagenomics and culture.</title>
        <authorList>
            <person name="Gilroy R."/>
            <person name="Ravi A."/>
            <person name="Getino M."/>
            <person name="Pursley I."/>
            <person name="Horton D.L."/>
            <person name="Alikhan N.F."/>
            <person name="Baker D."/>
            <person name="Gharbi K."/>
            <person name="Hall N."/>
            <person name="Watson M."/>
            <person name="Adriaenssens E.M."/>
            <person name="Foster-Nyarko E."/>
            <person name="Jarju S."/>
            <person name="Secka A."/>
            <person name="Antonio M."/>
            <person name="Oren A."/>
            <person name="Chaudhuri R.R."/>
            <person name="La Ragione R."/>
            <person name="Hildebrand F."/>
            <person name="Pallen M.J."/>
        </authorList>
    </citation>
    <scope>NUCLEOTIDE SEQUENCE</scope>
    <source>
        <strain evidence="7">ChiHecec1B25-7008</strain>
    </source>
</reference>
<evidence type="ECO:0000256" key="2">
    <source>
        <dbReference type="ARBA" id="ARBA00022723"/>
    </source>
</evidence>